<evidence type="ECO:0000313" key="2">
    <source>
        <dbReference type="EMBL" id="MFG6442044.1"/>
    </source>
</evidence>
<organism evidence="2 3">
    <name type="scientific">Pelomonas margarita</name>
    <dbReference type="NCBI Taxonomy" id="3299031"/>
    <lineage>
        <taxon>Bacteria</taxon>
        <taxon>Pseudomonadati</taxon>
        <taxon>Pseudomonadota</taxon>
        <taxon>Betaproteobacteria</taxon>
        <taxon>Burkholderiales</taxon>
        <taxon>Sphaerotilaceae</taxon>
        <taxon>Roseateles</taxon>
    </lineage>
</organism>
<gene>
    <name evidence="2" type="ORF">ACG0Z3_15270</name>
</gene>
<accession>A0ABW7FL60</accession>
<dbReference type="Proteomes" id="UP001606301">
    <property type="component" value="Unassembled WGS sequence"/>
</dbReference>
<sequence length="180" mass="18573">MSRLLHCLALAAGLLAASAQAAEVKTPYGSFIAPDGLTEVNRDDKTDPRTGKPAGMVVLTRASDPKAVYIVVWSFAEPDLAKPYDALEGAVRIGNPFDKALTRDAASATSVGGVAGGRYEGTLPNGQRAISYVATNAGHRIVVLLKGPASGSHKNTAEAMGRGIERFSWVVPASAAASAP</sequence>
<dbReference type="RefSeq" id="WP_394398898.1">
    <property type="nucleotide sequence ID" value="NZ_JBIGHW010000008.1"/>
</dbReference>
<feature type="signal peptide" evidence="1">
    <location>
        <begin position="1"/>
        <end position="21"/>
    </location>
</feature>
<reference evidence="2 3" key="1">
    <citation type="submission" date="2024-08" db="EMBL/GenBank/DDBJ databases">
        <authorList>
            <person name="Lu H."/>
        </authorList>
    </citation>
    <scope>NUCLEOTIDE SEQUENCE [LARGE SCALE GENOMIC DNA]</scope>
    <source>
        <strain evidence="2 3">LKC17W</strain>
    </source>
</reference>
<protein>
    <recommendedName>
        <fullName evidence="4">YbhB/YbcL family Raf kinase inhibitor-like protein</fullName>
    </recommendedName>
</protein>
<comment type="caution">
    <text evidence="2">The sequence shown here is derived from an EMBL/GenBank/DDBJ whole genome shotgun (WGS) entry which is preliminary data.</text>
</comment>
<feature type="chain" id="PRO_5047031518" description="YbhB/YbcL family Raf kinase inhibitor-like protein" evidence="1">
    <location>
        <begin position="22"/>
        <end position="180"/>
    </location>
</feature>
<evidence type="ECO:0000256" key="1">
    <source>
        <dbReference type="SAM" id="SignalP"/>
    </source>
</evidence>
<evidence type="ECO:0000313" key="3">
    <source>
        <dbReference type="Proteomes" id="UP001606301"/>
    </source>
</evidence>
<dbReference type="EMBL" id="JBIGHW010000008">
    <property type="protein sequence ID" value="MFG6442044.1"/>
    <property type="molecule type" value="Genomic_DNA"/>
</dbReference>
<name>A0ABW7FL60_9BURK</name>
<proteinExistence type="predicted"/>
<keyword evidence="3" id="KW-1185">Reference proteome</keyword>
<evidence type="ECO:0008006" key="4">
    <source>
        <dbReference type="Google" id="ProtNLM"/>
    </source>
</evidence>
<keyword evidence="1" id="KW-0732">Signal</keyword>